<organism evidence="2">
    <name type="scientific">Bradyrhizobium barranii subsp. barranii</name>
    <dbReference type="NCBI Taxonomy" id="2823807"/>
    <lineage>
        <taxon>Bacteria</taxon>
        <taxon>Pseudomonadati</taxon>
        <taxon>Pseudomonadota</taxon>
        <taxon>Alphaproteobacteria</taxon>
        <taxon>Hyphomicrobiales</taxon>
        <taxon>Nitrobacteraceae</taxon>
        <taxon>Bradyrhizobium</taxon>
        <taxon>Bradyrhizobium barranii</taxon>
    </lineage>
</organism>
<evidence type="ECO:0000313" key="2">
    <source>
        <dbReference type="EMBL" id="MBO1868425.1"/>
    </source>
</evidence>
<reference evidence="3 4" key="2">
    <citation type="journal article" date="2022" name="Int. J. Syst. Evol. Microbiol.">
        <title>Strains of Bradyrhizobium barranii sp. nov. associated with legumes native to Canada are symbionts of soybeans and belong to different subspecies (subsp. barranii subsp. nov. and subsp. apii subsp. nov.) and symbiovars (sv. glycinearum and sv. septentrionale).</title>
        <authorList>
            <person name="Bromfield E.S.P."/>
            <person name="Cloutier S."/>
            <person name="Wasai-Hara S."/>
            <person name="Minamisawa K."/>
        </authorList>
    </citation>
    <scope>NUCLEOTIDE SEQUENCE [LARGE SCALE GENOMIC DNA]</scope>
    <source>
        <strain evidence="3 4">144S4</strain>
    </source>
</reference>
<evidence type="ECO:0000313" key="4">
    <source>
        <dbReference type="Proteomes" id="UP000664702"/>
    </source>
</evidence>
<dbReference type="AlphaFoldDB" id="A0A939MID8"/>
<dbReference type="RefSeq" id="WP_208088901.1">
    <property type="nucleotide sequence ID" value="NZ_CP086136.1"/>
</dbReference>
<proteinExistence type="predicted"/>
<dbReference type="KEGG" id="bban:J4G43_047110"/>
<feature type="region of interest" description="Disordered" evidence="1">
    <location>
        <begin position="1"/>
        <end position="43"/>
    </location>
</feature>
<dbReference type="EMBL" id="CP086136">
    <property type="protein sequence ID" value="UEM11938.1"/>
    <property type="molecule type" value="Genomic_DNA"/>
</dbReference>
<protein>
    <submittedName>
        <fullName evidence="2">Uncharacterized protein</fullName>
    </submittedName>
</protein>
<sequence>MTEIKSDEAEESESEEEAEEEESEEEEEEESEDTGLTDHHFTIRVVDGNDNTVSGIKVYVSSGIFGDSGTGYTDDEGEAHFNFRTLTTTETIFIEVFADKEEFGQYEVADGDSITVCIWNDD</sequence>
<dbReference type="InterPro" id="IPR008964">
    <property type="entry name" value="Invasin/intimin_cell_adhesion"/>
</dbReference>
<gene>
    <name evidence="3" type="ORF">J4G43_047110</name>
    <name evidence="2" type="ORF">J4G43_48820</name>
</gene>
<dbReference type="SUPFAM" id="SSF49373">
    <property type="entry name" value="Invasin/intimin cell-adhesion fragments"/>
    <property type="match status" value="1"/>
</dbReference>
<accession>A0A939MID8</accession>
<evidence type="ECO:0000256" key="1">
    <source>
        <dbReference type="SAM" id="MobiDB-lite"/>
    </source>
</evidence>
<name>A0A939MID8_9BRAD</name>
<dbReference type="Proteomes" id="UP000664702">
    <property type="component" value="Chromosome"/>
</dbReference>
<dbReference type="Gene3D" id="2.60.40.10">
    <property type="entry name" value="Immunoglobulins"/>
    <property type="match status" value="1"/>
</dbReference>
<dbReference type="InterPro" id="IPR013783">
    <property type="entry name" value="Ig-like_fold"/>
</dbReference>
<feature type="compositionally biased region" description="Acidic residues" evidence="1">
    <location>
        <begin position="8"/>
        <end position="35"/>
    </location>
</feature>
<evidence type="ECO:0000313" key="3">
    <source>
        <dbReference type="EMBL" id="UEM11938.1"/>
    </source>
</evidence>
<dbReference type="EMBL" id="JAGEMI010000001">
    <property type="protein sequence ID" value="MBO1868425.1"/>
    <property type="molecule type" value="Genomic_DNA"/>
</dbReference>
<reference evidence="2" key="1">
    <citation type="submission" date="2021-03" db="EMBL/GenBank/DDBJ databases">
        <title>Whole Genome Sequence of Bradyrhizobium sp. Strain 144S4.</title>
        <authorList>
            <person name="Bromfield E.S.P."/>
            <person name="Cloutier S."/>
        </authorList>
    </citation>
    <scope>NUCLEOTIDE SEQUENCE [LARGE SCALE GENOMIC DNA]</scope>
    <source>
        <strain evidence="2">144S4</strain>
    </source>
</reference>